<feature type="domain" description="Bifunctional inhibitor/plant lipid transfer protein/seed storage helical" evidence="6">
    <location>
        <begin position="39"/>
        <end position="123"/>
    </location>
</feature>
<dbReference type="EMBL" id="JBJXBP010000006">
    <property type="protein sequence ID" value="KAL3826192.1"/>
    <property type="molecule type" value="Genomic_DNA"/>
</dbReference>
<accession>A0ABD3SPK0</accession>
<dbReference type="PRINTS" id="PR00382">
    <property type="entry name" value="LIPIDTRNSFER"/>
</dbReference>
<evidence type="ECO:0000313" key="7">
    <source>
        <dbReference type="EMBL" id="KAL3826192.1"/>
    </source>
</evidence>
<comment type="function">
    <text evidence="4">Plant non-specific lipid-transfer proteins transfer phospholipids as well as galactolipids across membranes. May play a role in wax or cutin deposition in the cell walls of expanding epidermal cells and certain secretory tissues.</text>
</comment>
<dbReference type="CDD" id="cd01960">
    <property type="entry name" value="nsLTP1"/>
    <property type="match status" value="3"/>
</dbReference>
<feature type="domain" description="Bifunctional inhibitor/plant lipid transfer protein/seed storage helical" evidence="6">
    <location>
        <begin position="146"/>
        <end position="229"/>
    </location>
</feature>
<keyword evidence="3 4" id="KW-0446">Lipid-binding</keyword>
<proteinExistence type="inferred from homology"/>
<feature type="domain" description="Bifunctional inhibitor/plant lipid transfer protein/seed storage helical" evidence="6">
    <location>
        <begin position="264"/>
        <end position="347"/>
    </location>
</feature>
<evidence type="ECO:0000256" key="2">
    <source>
        <dbReference type="ARBA" id="ARBA00022448"/>
    </source>
</evidence>
<dbReference type="SUPFAM" id="SSF47699">
    <property type="entry name" value="Bifunctional inhibitor/lipid-transfer protein/seed storage 2S albumin"/>
    <property type="match status" value="3"/>
</dbReference>
<dbReference type="SMART" id="SM00499">
    <property type="entry name" value="AAI"/>
    <property type="match status" value="3"/>
</dbReference>
<evidence type="ECO:0000256" key="1">
    <source>
        <dbReference type="ARBA" id="ARBA00009748"/>
    </source>
</evidence>
<dbReference type="Gene3D" id="1.10.110.10">
    <property type="entry name" value="Plant lipid-transfer and hydrophobic proteins"/>
    <property type="match status" value="3"/>
</dbReference>
<dbReference type="Proteomes" id="UP001634393">
    <property type="component" value="Unassembled WGS sequence"/>
</dbReference>
<protein>
    <recommendedName>
        <fullName evidence="4">Non-specific lipid-transfer protein</fullName>
    </recommendedName>
</protein>
<dbReference type="InterPro" id="IPR016140">
    <property type="entry name" value="Bifunc_inhib/LTP/seed_store"/>
</dbReference>
<evidence type="ECO:0000256" key="4">
    <source>
        <dbReference type="RuleBase" id="RU000628"/>
    </source>
</evidence>
<evidence type="ECO:0000313" key="8">
    <source>
        <dbReference type="Proteomes" id="UP001634393"/>
    </source>
</evidence>
<dbReference type="InterPro" id="IPR000528">
    <property type="entry name" value="Plant_nsLTP"/>
</dbReference>
<reference evidence="7 8" key="1">
    <citation type="submission" date="2024-12" db="EMBL/GenBank/DDBJ databases">
        <title>The unique morphological basis and parallel evolutionary history of personate flowers in Penstemon.</title>
        <authorList>
            <person name="Depatie T.H."/>
            <person name="Wessinger C.A."/>
        </authorList>
    </citation>
    <scope>NUCLEOTIDE SEQUENCE [LARGE SCALE GENOMIC DNA]</scope>
    <source>
        <strain evidence="7">WTNN_2</strain>
        <tissue evidence="7">Leaf</tissue>
    </source>
</reference>
<keyword evidence="2 4" id="KW-0813">Transport</keyword>
<dbReference type="Pfam" id="PF00234">
    <property type="entry name" value="Tryp_alpha_amyl"/>
    <property type="match status" value="3"/>
</dbReference>
<keyword evidence="5" id="KW-0732">Signal</keyword>
<comment type="caution">
    <text evidence="7">The sequence shown here is derived from an EMBL/GenBank/DDBJ whole genome shotgun (WGS) entry which is preliminary data.</text>
</comment>
<dbReference type="PANTHER" id="PTHR33076">
    <property type="entry name" value="NON-SPECIFIC LIPID-TRANSFER PROTEIN 2-RELATED"/>
    <property type="match status" value="1"/>
</dbReference>
<feature type="signal peptide" evidence="5">
    <location>
        <begin position="1"/>
        <end position="32"/>
    </location>
</feature>
<feature type="chain" id="PRO_5044792174" description="Non-specific lipid-transfer protein" evidence="5">
    <location>
        <begin position="33"/>
        <end position="366"/>
    </location>
</feature>
<name>A0ABD3SPK0_9LAMI</name>
<dbReference type="AlphaFoldDB" id="A0ABD3SPK0"/>
<dbReference type="PROSITE" id="PS00597">
    <property type="entry name" value="PLANT_LTP"/>
    <property type="match status" value="1"/>
</dbReference>
<sequence length="366" mass="37515">MVSIGINNNILTAATGACLVLMIMTCTVVVGAAPPKISCGTVTSKLAPCFGYILGGGVVPDNCCIGVKSLYKTASTTANLRAVCFCLKSLTSSASPAAINNAKTLPGKCGLSLPYQITPAVDCNKYWIFQELFEYIYIFAEAMITCDTVVNSLTSCLSYVLNGGGPPAECCNGARSIYNQAKAEAAGLQALICSCLASLATPDILANAAALPGKCGIPIPYQISPSIDCSSNMAAMTKAICVVFIAAAMMMVSIAPPAEAAIGCGQVISYVSSCLPYVTNRGPLGGCCNGVKGLYGAARTTGDRQSVCGCLKTLASSYSGINFGKAAGLPQQCGVNIPYKISPSTDCSNVLAQNNNNNVSIPVVFA</sequence>
<evidence type="ECO:0000256" key="3">
    <source>
        <dbReference type="ARBA" id="ARBA00023121"/>
    </source>
</evidence>
<dbReference type="InterPro" id="IPR036312">
    <property type="entry name" value="Bifun_inhib/LTP/seed_sf"/>
</dbReference>
<keyword evidence="8" id="KW-1185">Reference proteome</keyword>
<gene>
    <name evidence="7" type="ORF">ACJIZ3_022221</name>
</gene>
<evidence type="ECO:0000256" key="5">
    <source>
        <dbReference type="SAM" id="SignalP"/>
    </source>
</evidence>
<organism evidence="7 8">
    <name type="scientific">Penstemon smallii</name>
    <dbReference type="NCBI Taxonomy" id="265156"/>
    <lineage>
        <taxon>Eukaryota</taxon>
        <taxon>Viridiplantae</taxon>
        <taxon>Streptophyta</taxon>
        <taxon>Embryophyta</taxon>
        <taxon>Tracheophyta</taxon>
        <taxon>Spermatophyta</taxon>
        <taxon>Magnoliopsida</taxon>
        <taxon>eudicotyledons</taxon>
        <taxon>Gunneridae</taxon>
        <taxon>Pentapetalae</taxon>
        <taxon>asterids</taxon>
        <taxon>lamiids</taxon>
        <taxon>Lamiales</taxon>
        <taxon>Plantaginaceae</taxon>
        <taxon>Cheloneae</taxon>
        <taxon>Penstemon</taxon>
    </lineage>
</organism>
<dbReference type="GO" id="GO:0008289">
    <property type="term" value="F:lipid binding"/>
    <property type="evidence" value="ECO:0007669"/>
    <property type="project" value="UniProtKB-KW"/>
</dbReference>
<comment type="similarity">
    <text evidence="1 4">Belongs to the plant LTP family.</text>
</comment>
<evidence type="ECO:0000259" key="6">
    <source>
        <dbReference type="SMART" id="SM00499"/>
    </source>
</evidence>